<dbReference type="GO" id="GO:0000155">
    <property type="term" value="F:phosphorelay sensor kinase activity"/>
    <property type="evidence" value="ECO:0007669"/>
    <property type="project" value="InterPro"/>
</dbReference>
<evidence type="ECO:0000256" key="15">
    <source>
        <dbReference type="SAM" id="Phobius"/>
    </source>
</evidence>
<evidence type="ECO:0000256" key="14">
    <source>
        <dbReference type="ARBA" id="ARBA00035305"/>
    </source>
</evidence>
<dbReference type="InterPro" id="IPR036890">
    <property type="entry name" value="HATPase_C_sf"/>
</dbReference>
<dbReference type="eggNOG" id="COG3850">
    <property type="taxonomic scope" value="Bacteria"/>
</dbReference>
<evidence type="ECO:0000256" key="12">
    <source>
        <dbReference type="ARBA" id="ARBA00023012"/>
    </source>
</evidence>
<dbReference type="InterPro" id="IPR050980">
    <property type="entry name" value="2C_sensor_his_kinase"/>
</dbReference>
<dbReference type="SMART" id="SM00387">
    <property type="entry name" value="HATPase_c"/>
    <property type="match status" value="1"/>
</dbReference>
<keyword evidence="6" id="KW-0808">Transferase</keyword>
<dbReference type="OrthoDB" id="9786919at2"/>
<dbReference type="Gene3D" id="6.10.340.10">
    <property type="match status" value="1"/>
</dbReference>
<name>E5XRH3_SEGRC</name>
<dbReference type="FunFam" id="1.10.287.130:FF:000010">
    <property type="entry name" value="Two-component sensor histidine kinase"/>
    <property type="match status" value="1"/>
</dbReference>
<keyword evidence="10" id="KW-0067">ATP-binding</keyword>
<keyword evidence="12" id="KW-0902">Two-component regulatory system</keyword>
<dbReference type="GO" id="GO:0005524">
    <property type="term" value="F:ATP binding"/>
    <property type="evidence" value="ECO:0007669"/>
    <property type="project" value="UniProtKB-KW"/>
</dbReference>
<dbReference type="SMART" id="SM00304">
    <property type="entry name" value="HAMP"/>
    <property type="match status" value="1"/>
</dbReference>
<keyword evidence="5" id="KW-0597">Phosphoprotein</keyword>
<feature type="domain" description="Histidine kinase" evidence="16">
    <location>
        <begin position="297"/>
        <end position="514"/>
    </location>
</feature>
<keyword evidence="11 15" id="KW-1133">Transmembrane helix</keyword>
<dbReference type="InterPro" id="IPR003660">
    <property type="entry name" value="HAMP_dom"/>
</dbReference>
<dbReference type="HOGENOM" id="CLU_000445_89_18_11"/>
<evidence type="ECO:0000256" key="4">
    <source>
        <dbReference type="ARBA" id="ARBA00022475"/>
    </source>
</evidence>
<evidence type="ECO:0000256" key="3">
    <source>
        <dbReference type="ARBA" id="ARBA00012438"/>
    </source>
</evidence>
<reference evidence="18 19" key="1">
    <citation type="journal article" date="2011" name="Stand. Genomic Sci.">
        <title>High quality draft genome sequence of Segniliparus rugosus CDC 945(T)= (ATCC BAA-974(T)).</title>
        <authorList>
            <person name="Earl A.M."/>
            <person name="Desjardins C.A."/>
            <person name="Fitzgerald M.G."/>
            <person name="Arachchi H.M."/>
            <person name="Zeng Q."/>
            <person name="Mehta T."/>
            <person name="Griggs A."/>
            <person name="Birren B.W."/>
            <person name="Toney N.C."/>
            <person name="Carr J."/>
            <person name="Posey J."/>
            <person name="Butler W.R."/>
        </authorList>
    </citation>
    <scope>NUCLEOTIDE SEQUENCE [LARGE SCALE GENOMIC DNA]</scope>
    <source>
        <strain evidence="19">ATCC BAA-974 / DSM 45345 / CCUG 50838 / CIP 108380 / JCM 13579 / CDC 945</strain>
    </source>
</reference>
<dbReference type="InterPro" id="IPR003661">
    <property type="entry name" value="HisK_dim/P_dom"/>
</dbReference>
<evidence type="ECO:0000256" key="11">
    <source>
        <dbReference type="ARBA" id="ARBA00022989"/>
    </source>
</evidence>
<dbReference type="EMBL" id="ACZI02000002">
    <property type="protein sequence ID" value="EFV13054.1"/>
    <property type="molecule type" value="Genomic_DNA"/>
</dbReference>
<comment type="subcellular location">
    <subcellularLocation>
        <location evidence="2">Cell membrane</location>
        <topology evidence="2">Multi-pass membrane protein</topology>
    </subcellularLocation>
</comment>
<evidence type="ECO:0000256" key="2">
    <source>
        <dbReference type="ARBA" id="ARBA00004651"/>
    </source>
</evidence>
<dbReference type="STRING" id="679197.HMPREF9336_02095"/>
<dbReference type="SUPFAM" id="SSF158472">
    <property type="entry name" value="HAMP domain-like"/>
    <property type="match status" value="1"/>
</dbReference>
<keyword evidence="8" id="KW-0547">Nucleotide-binding</keyword>
<dbReference type="Pfam" id="PF02518">
    <property type="entry name" value="HATPase_c"/>
    <property type="match status" value="1"/>
</dbReference>
<dbReference type="FunFam" id="3.30.565.10:FF:000013">
    <property type="entry name" value="Two-component sensor histidine kinase"/>
    <property type="match status" value="1"/>
</dbReference>
<dbReference type="Proteomes" id="UP000004816">
    <property type="component" value="Unassembled WGS sequence"/>
</dbReference>
<dbReference type="SUPFAM" id="SSF55874">
    <property type="entry name" value="ATPase domain of HSP90 chaperone/DNA topoisomerase II/histidine kinase"/>
    <property type="match status" value="1"/>
</dbReference>
<proteinExistence type="predicted"/>
<keyword evidence="13 15" id="KW-0472">Membrane</keyword>
<gene>
    <name evidence="18" type="ORF">HMPREF9336_02095</name>
</gene>
<dbReference type="InterPro" id="IPR004358">
    <property type="entry name" value="Sig_transdc_His_kin-like_C"/>
</dbReference>
<dbReference type="eggNOG" id="COG5002">
    <property type="taxonomic scope" value="Bacteria"/>
</dbReference>
<evidence type="ECO:0000256" key="13">
    <source>
        <dbReference type="ARBA" id="ARBA00023136"/>
    </source>
</evidence>
<dbReference type="SMART" id="SM00388">
    <property type="entry name" value="HisKA"/>
    <property type="match status" value="1"/>
</dbReference>
<evidence type="ECO:0000256" key="5">
    <source>
        <dbReference type="ARBA" id="ARBA00022553"/>
    </source>
</evidence>
<keyword evidence="4" id="KW-1003">Cell membrane</keyword>
<dbReference type="Gene3D" id="3.30.565.10">
    <property type="entry name" value="Histidine kinase-like ATPase, C-terminal domain"/>
    <property type="match status" value="1"/>
</dbReference>
<dbReference type="InterPro" id="IPR005467">
    <property type="entry name" value="His_kinase_dom"/>
</dbReference>
<protein>
    <recommendedName>
        <fullName evidence="14">Sensor histidine kinase MtrB</fullName>
        <ecNumber evidence="3">2.7.13.3</ecNumber>
    </recommendedName>
</protein>
<dbReference type="Pfam" id="PF00512">
    <property type="entry name" value="HisKA"/>
    <property type="match status" value="1"/>
</dbReference>
<dbReference type="Gene3D" id="1.10.287.130">
    <property type="match status" value="1"/>
</dbReference>
<dbReference type="GO" id="GO:0005886">
    <property type="term" value="C:plasma membrane"/>
    <property type="evidence" value="ECO:0007669"/>
    <property type="project" value="UniProtKB-SubCell"/>
</dbReference>
<evidence type="ECO:0000256" key="9">
    <source>
        <dbReference type="ARBA" id="ARBA00022777"/>
    </source>
</evidence>
<feature type="transmembrane region" description="Helical" evidence="15">
    <location>
        <begin position="174"/>
        <end position="197"/>
    </location>
</feature>
<evidence type="ECO:0000259" key="17">
    <source>
        <dbReference type="PROSITE" id="PS50885"/>
    </source>
</evidence>
<evidence type="ECO:0000313" key="19">
    <source>
        <dbReference type="Proteomes" id="UP000004816"/>
    </source>
</evidence>
<dbReference type="PROSITE" id="PS50109">
    <property type="entry name" value="HIS_KIN"/>
    <property type="match status" value="1"/>
</dbReference>
<evidence type="ECO:0000256" key="8">
    <source>
        <dbReference type="ARBA" id="ARBA00022741"/>
    </source>
</evidence>
<comment type="catalytic activity">
    <reaction evidence="1">
        <text>ATP + protein L-histidine = ADP + protein N-phospho-L-histidine.</text>
        <dbReference type="EC" id="2.7.13.3"/>
    </reaction>
</comment>
<feature type="transmembrane region" description="Helical" evidence="15">
    <location>
        <begin position="38"/>
        <end position="57"/>
    </location>
</feature>
<dbReference type="NCBIfam" id="NF040691">
    <property type="entry name" value="MtrAB_MtrB"/>
    <property type="match status" value="1"/>
</dbReference>
<dbReference type="Pfam" id="PF00672">
    <property type="entry name" value="HAMP"/>
    <property type="match status" value="1"/>
</dbReference>
<evidence type="ECO:0000256" key="7">
    <source>
        <dbReference type="ARBA" id="ARBA00022692"/>
    </source>
</evidence>
<accession>E5XRH3</accession>
<organism evidence="18 19">
    <name type="scientific">Segniliparus rugosus (strain ATCC BAA-974 / DSM 45345 / CCUG 50838 / CIP 108380 / JCM 13579 / CDC 945)</name>
    <dbReference type="NCBI Taxonomy" id="679197"/>
    <lineage>
        <taxon>Bacteria</taxon>
        <taxon>Bacillati</taxon>
        <taxon>Actinomycetota</taxon>
        <taxon>Actinomycetes</taxon>
        <taxon>Mycobacteriales</taxon>
        <taxon>Segniliparaceae</taxon>
        <taxon>Segniliparus</taxon>
    </lineage>
</organism>
<evidence type="ECO:0000256" key="10">
    <source>
        <dbReference type="ARBA" id="ARBA00022840"/>
    </source>
</evidence>
<dbReference type="PRINTS" id="PR00344">
    <property type="entry name" value="BCTRLSENSOR"/>
</dbReference>
<dbReference type="InterPro" id="IPR036097">
    <property type="entry name" value="HisK_dim/P_sf"/>
</dbReference>
<dbReference type="PANTHER" id="PTHR44936">
    <property type="entry name" value="SENSOR PROTEIN CREC"/>
    <property type="match status" value="1"/>
</dbReference>
<dbReference type="AlphaFoldDB" id="E5XRH3"/>
<evidence type="ECO:0000256" key="6">
    <source>
        <dbReference type="ARBA" id="ARBA00022679"/>
    </source>
</evidence>
<dbReference type="CDD" id="cd06225">
    <property type="entry name" value="HAMP"/>
    <property type="match status" value="1"/>
</dbReference>
<dbReference type="InterPro" id="IPR003594">
    <property type="entry name" value="HATPase_dom"/>
</dbReference>
<evidence type="ECO:0000256" key="1">
    <source>
        <dbReference type="ARBA" id="ARBA00000085"/>
    </source>
</evidence>
<keyword evidence="9" id="KW-0418">Kinase</keyword>
<keyword evidence="7 15" id="KW-0812">Transmembrane</keyword>
<evidence type="ECO:0000259" key="16">
    <source>
        <dbReference type="PROSITE" id="PS50109"/>
    </source>
</evidence>
<dbReference type="SUPFAM" id="SSF47384">
    <property type="entry name" value="Homodimeric domain of signal transducing histidine kinase"/>
    <property type="match status" value="1"/>
</dbReference>
<feature type="domain" description="HAMP" evidence="17">
    <location>
        <begin position="230"/>
        <end position="282"/>
    </location>
</feature>
<dbReference type="RefSeq" id="WP_007470148.1">
    <property type="nucleotide sequence ID" value="NZ_KI391953.1"/>
</dbReference>
<keyword evidence="19" id="KW-1185">Reference proteome</keyword>
<dbReference type="CDD" id="cd00082">
    <property type="entry name" value="HisKA"/>
    <property type="match status" value="1"/>
</dbReference>
<dbReference type="InterPro" id="IPR047669">
    <property type="entry name" value="MtrAB_MtrB"/>
</dbReference>
<evidence type="ECO:0000313" key="18">
    <source>
        <dbReference type="EMBL" id="EFV13054.1"/>
    </source>
</evidence>
<dbReference type="EC" id="2.7.13.3" evidence="3"/>
<feature type="transmembrane region" description="Helical" evidence="15">
    <location>
        <begin position="209"/>
        <end position="229"/>
    </location>
</feature>
<dbReference type="PANTHER" id="PTHR44936:SF10">
    <property type="entry name" value="SENSOR PROTEIN RSTB"/>
    <property type="match status" value="1"/>
</dbReference>
<sequence length="555" mass="60493">MIGGSRRLQHGPATFLTWIERGSRVVGRRWRRSLQLRVLVSAMALSLTLMLVLGFFLSSQIADRLLSQKIAAASDELARARTTVESELVGAGEVEGLESRMRAVRLRLSDPGSAAGLAGVFDSVIIVPENGKQGKIVLGPSQTVSEALQDFVRSGQVSYIYGTEPVPDGGTRPVLVMGTPMATGAVGVQLYLIFPLSNEQSTLSLVQRNLITGGLVLSILMAAVSMFVARQVVLPVRQTARIAVRFANGRLDERVPVRGEDDLARLAMSFNEMAESLSRQIVQLEEYGQLQRQFTSDVSHELRTPLTTVRLAADLIGGYRDELSPELARASELLEAELDRFESLLTSLLEISRHDAGVADLSAEQVDLRRCVHAAVDIVEPGAKSSGTVIQLDLPDTPVIAEVDQRRVERVLRNLLANAVDHGEARPVQVKMRADADAVAVTVRDWGVGLKPGEEKLVFNRFWRADPSRVRRMGGTGLGLAISYEDARLHQGRLEAWGEPGRGACFRLTLPLVRGHKVVGSPLPLKPASPQRIPSAHELREVLADSPPLRGKVEE</sequence>
<comment type="caution">
    <text evidence="18">The sequence shown here is derived from an EMBL/GenBank/DDBJ whole genome shotgun (WGS) entry which is preliminary data.</text>
</comment>
<dbReference type="PROSITE" id="PS50885">
    <property type="entry name" value="HAMP"/>
    <property type="match status" value="1"/>
</dbReference>